<evidence type="ECO:0000256" key="1">
    <source>
        <dbReference type="SAM" id="MobiDB-lite"/>
    </source>
</evidence>
<sequence>MAKISRIDWYLQWGMDVESYVNTDEEQDLVNKFSALYSIAKAAKEKNELANTKNLQRWRKAYYGTLKALKKDGTEDSETDSRQLRKMVYEFVESKIDNSIPTPKMTPKYKSDLPLIETTEDFLRYNIDNIFGKYLNDRDERATYVDGTSWYKVWWDSLDNSHSTSGTVKVDLCLADQIVPQPGITDWRQLEYIFELQQISLARIWDLYHRRITPVASNTSQPASPDEETDLSTITMVTCYYLNEDRIVGKFSWAQHSRQVICNEENWQIRKLRKCTSCHTIVPEAKQCPVCGKRNFKYENATTEILGEDLYEVYNPYETGESNDEQNKDQYKARVFLTKGTEIPFYVVRQLPFIPRPAVSSIESMYGISEAKMVLEMQDVCNKMYTKMVDKTLDSGAVVTKPARLKMNDSGNGIKIIDVRSYEESQMVQNKQIAADTSQDIAAAQMMYESARATSGVTESFQGKYDASATSGKAKEFSAMQTAGRIESLRVIKAAAFSAVYELVLKYLLAFSDESQKFVKTLPDGTVEEEEWNKYMFLAKDKYGQIYYRDDFKFGSDAAASLANNRVAMWQELQSQYMQGTMGDVADPNTRVLFWNAMEQQQYPLAKTILAGIKENAQHLPPNIEQLLLQNPDILQRVIQEFQNSKLLAGGNSAGQSAGLPTPIDGRGGARQNAGREGTGASHSGMVEKTNETNAVNSQEATDAVGGTLTGGNIE</sequence>
<evidence type="ECO:0000313" key="2">
    <source>
        <dbReference type="EMBL" id="DAF46339.1"/>
    </source>
</evidence>
<proteinExistence type="predicted"/>
<protein>
    <submittedName>
        <fullName evidence="2">Portal protein</fullName>
    </submittedName>
</protein>
<dbReference type="EMBL" id="BK032536">
    <property type="protein sequence ID" value="DAF46339.1"/>
    <property type="molecule type" value="Genomic_DNA"/>
</dbReference>
<feature type="compositionally biased region" description="Polar residues" evidence="1">
    <location>
        <begin position="692"/>
        <end position="701"/>
    </location>
</feature>
<reference evidence="2" key="1">
    <citation type="journal article" date="2021" name="Proc. Natl. Acad. Sci. U.S.A.">
        <title>A Catalog of Tens of Thousands of Viruses from Human Metagenomes Reveals Hidden Associations with Chronic Diseases.</title>
        <authorList>
            <person name="Tisza M.J."/>
            <person name="Buck C.B."/>
        </authorList>
    </citation>
    <scope>NUCLEOTIDE SEQUENCE</scope>
    <source>
        <strain evidence="2">CtsUe5</strain>
    </source>
</reference>
<name>A0A8S5S6A0_9CAUD</name>
<feature type="region of interest" description="Disordered" evidence="1">
    <location>
        <begin position="650"/>
        <end position="715"/>
    </location>
</feature>
<organism evidence="2">
    <name type="scientific">Podoviridae sp. ctsUe5</name>
    <dbReference type="NCBI Taxonomy" id="2827750"/>
    <lineage>
        <taxon>Viruses</taxon>
        <taxon>Duplodnaviria</taxon>
        <taxon>Heunggongvirae</taxon>
        <taxon>Uroviricota</taxon>
        <taxon>Caudoviricetes</taxon>
    </lineage>
</organism>
<accession>A0A8S5S6A0</accession>